<reference evidence="2" key="1">
    <citation type="submission" date="2018-05" db="EMBL/GenBank/DDBJ databases">
        <title>Draft genome of Mucuna pruriens seed.</title>
        <authorList>
            <person name="Nnadi N.E."/>
            <person name="Vos R."/>
            <person name="Hasami M.H."/>
            <person name="Devisetty U.K."/>
            <person name="Aguiy J.C."/>
        </authorList>
    </citation>
    <scope>NUCLEOTIDE SEQUENCE [LARGE SCALE GENOMIC DNA]</scope>
    <source>
        <strain evidence="2">JCA_2017</strain>
    </source>
</reference>
<dbReference type="Pfam" id="PF24924">
    <property type="entry name" value="DUF7745"/>
    <property type="match status" value="1"/>
</dbReference>
<feature type="domain" description="DUF7745" evidence="1">
    <location>
        <begin position="3"/>
        <end position="122"/>
    </location>
</feature>
<evidence type="ECO:0000313" key="3">
    <source>
        <dbReference type="Proteomes" id="UP000257109"/>
    </source>
</evidence>
<proteinExistence type="predicted"/>
<sequence length="123" mass="15069">MVILANTYYTLNYCCERKERGLRCCTYLLYLWMTTCLFHNKRKTTCPVEDFKSSWIKPMSKARWIEYLDRASKRTIRWYPLWNEREQLIMRYRGFLNVPLMGTQRGIKYNPELTTKQARYPMI</sequence>
<gene>
    <name evidence="2" type="ORF">CR513_56602</name>
</gene>
<dbReference type="PANTHER" id="PTHR48154:SF1">
    <property type="entry name" value="PROTEIN, PUTATIVE-RELATED"/>
    <property type="match status" value="1"/>
</dbReference>
<protein>
    <recommendedName>
        <fullName evidence="1">DUF7745 domain-containing protein</fullName>
    </recommendedName>
</protein>
<comment type="caution">
    <text evidence="2">The sequence shown here is derived from an EMBL/GenBank/DDBJ whole genome shotgun (WGS) entry which is preliminary data.</text>
</comment>
<dbReference type="Proteomes" id="UP000257109">
    <property type="component" value="Unassembled WGS sequence"/>
</dbReference>
<dbReference type="EMBL" id="QJKJ01014222">
    <property type="protein sequence ID" value="RDX64791.1"/>
    <property type="molecule type" value="Genomic_DNA"/>
</dbReference>
<accession>A0A371EFH9</accession>
<organism evidence="2 3">
    <name type="scientific">Mucuna pruriens</name>
    <name type="common">Velvet bean</name>
    <name type="synonym">Dolichos pruriens</name>
    <dbReference type="NCBI Taxonomy" id="157652"/>
    <lineage>
        <taxon>Eukaryota</taxon>
        <taxon>Viridiplantae</taxon>
        <taxon>Streptophyta</taxon>
        <taxon>Embryophyta</taxon>
        <taxon>Tracheophyta</taxon>
        <taxon>Spermatophyta</taxon>
        <taxon>Magnoliopsida</taxon>
        <taxon>eudicotyledons</taxon>
        <taxon>Gunneridae</taxon>
        <taxon>Pentapetalae</taxon>
        <taxon>rosids</taxon>
        <taxon>fabids</taxon>
        <taxon>Fabales</taxon>
        <taxon>Fabaceae</taxon>
        <taxon>Papilionoideae</taxon>
        <taxon>50 kb inversion clade</taxon>
        <taxon>NPAAA clade</taxon>
        <taxon>indigoferoid/millettioid clade</taxon>
        <taxon>Phaseoleae</taxon>
        <taxon>Mucuna</taxon>
    </lineage>
</organism>
<dbReference type="PANTHER" id="PTHR48154">
    <property type="entry name" value="PROTEIN, PUTATIVE-RELATED"/>
    <property type="match status" value="1"/>
</dbReference>
<keyword evidence="3" id="KW-1185">Reference proteome</keyword>
<dbReference type="AlphaFoldDB" id="A0A371EFH9"/>
<evidence type="ECO:0000313" key="2">
    <source>
        <dbReference type="EMBL" id="RDX64791.1"/>
    </source>
</evidence>
<dbReference type="OrthoDB" id="1430424at2759"/>
<name>A0A371EFH9_MUCPR</name>
<evidence type="ECO:0000259" key="1">
    <source>
        <dbReference type="Pfam" id="PF24924"/>
    </source>
</evidence>
<feature type="non-terminal residue" evidence="2">
    <location>
        <position position="1"/>
    </location>
</feature>
<dbReference type="InterPro" id="IPR056647">
    <property type="entry name" value="DUF7745"/>
</dbReference>